<dbReference type="SUPFAM" id="SSF69754">
    <property type="entry name" value="Ribosome binding protein Y (YfiA homologue)"/>
    <property type="match status" value="1"/>
</dbReference>
<accession>A0A3M9N9M9</accession>
<name>A0A3M9N9M9_9BACT</name>
<dbReference type="AlphaFoldDB" id="A0A3M9N9M9"/>
<dbReference type="RefSeq" id="WP_123121977.1">
    <property type="nucleotide sequence ID" value="NZ_RJJR01000015.1"/>
</dbReference>
<protein>
    <submittedName>
        <fullName evidence="1">Ribosome-associated translation inhibitor RaiA</fullName>
    </submittedName>
</protein>
<dbReference type="InterPro" id="IPR036567">
    <property type="entry name" value="RHF-like"/>
</dbReference>
<proteinExistence type="predicted"/>
<dbReference type="OrthoDB" id="9808702at2"/>
<keyword evidence="2" id="KW-1185">Reference proteome</keyword>
<dbReference type="Gene3D" id="3.30.160.100">
    <property type="entry name" value="Ribosome hibernation promotion factor-like"/>
    <property type="match status" value="1"/>
</dbReference>
<reference evidence="1 2" key="1">
    <citation type="submission" date="2018-11" db="EMBL/GenBank/DDBJ databases">
        <title>Draft genome sequence of Ferruginibacter sp. BO-59.</title>
        <authorList>
            <person name="Im W.T."/>
        </authorList>
    </citation>
    <scope>NUCLEOTIDE SEQUENCE [LARGE SCALE GENOMIC DNA]</scope>
    <source>
        <strain evidence="1 2">BO-59</strain>
    </source>
</reference>
<sequence>MQINLQTLKFTAKQELKDFVNEKVSKLSQFDEKIIRADVTLSLNNDSVENKVCGIRLIVPGNDDFVTKNASTFEEAVHTCVDVLQKILNRKKVKA</sequence>
<evidence type="ECO:0000313" key="1">
    <source>
        <dbReference type="EMBL" id="RNI34037.1"/>
    </source>
</evidence>
<dbReference type="EMBL" id="RJJR01000015">
    <property type="protein sequence ID" value="RNI34037.1"/>
    <property type="molecule type" value="Genomic_DNA"/>
</dbReference>
<comment type="caution">
    <text evidence="1">The sequence shown here is derived from an EMBL/GenBank/DDBJ whole genome shotgun (WGS) entry which is preliminary data.</text>
</comment>
<dbReference type="Pfam" id="PF02482">
    <property type="entry name" value="Ribosomal_S30AE"/>
    <property type="match status" value="1"/>
</dbReference>
<dbReference type="Proteomes" id="UP000267223">
    <property type="component" value="Unassembled WGS sequence"/>
</dbReference>
<evidence type="ECO:0000313" key="2">
    <source>
        <dbReference type="Proteomes" id="UP000267223"/>
    </source>
</evidence>
<gene>
    <name evidence="1" type="ORF">EFY79_17150</name>
</gene>
<organism evidence="1 2">
    <name type="scientific">Hanamia caeni</name>
    <dbReference type="NCBI Taxonomy" id="2294116"/>
    <lineage>
        <taxon>Bacteria</taxon>
        <taxon>Pseudomonadati</taxon>
        <taxon>Bacteroidota</taxon>
        <taxon>Chitinophagia</taxon>
        <taxon>Chitinophagales</taxon>
        <taxon>Chitinophagaceae</taxon>
        <taxon>Hanamia</taxon>
    </lineage>
</organism>
<dbReference type="InterPro" id="IPR003489">
    <property type="entry name" value="RHF/RaiA"/>
</dbReference>